<feature type="non-terminal residue" evidence="2">
    <location>
        <position position="1"/>
    </location>
</feature>
<dbReference type="EMBL" id="CAJOAY010014601">
    <property type="protein sequence ID" value="CAF4280415.1"/>
    <property type="molecule type" value="Genomic_DNA"/>
</dbReference>
<dbReference type="AlphaFoldDB" id="A0A820GI69"/>
<feature type="compositionally biased region" description="Polar residues" evidence="1">
    <location>
        <begin position="258"/>
        <end position="267"/>
    </location>
</feature>
<feature type="compositionally biased region" description="Polar residues" evidence="1">
    <location>
        <begin position="312"/>
        <end position="321"/>
    </location>
</feature>
<gene>
    <name evidence="2" type="ORF">OKA104_LOCUS45157</name>
</gene>
<feature type="non-terminal residue" evidence="2">
    <location>
        <position position="388"/>
    </location>
</feature>
<comment type="caution">
    <text evidence="2">The sequence shown here is derived from an EMBL/GenBank/DDBJ whole genome shotgun (WGS) entry which is preliminary data.</text>
</comment>
<accession>A0A820GI69</accession>
<evidence type="ECO:0000313" key="3">
    <source>
        <dbReference type="Proteomes" id="UP000663881"/>
    </source>
</evidence>
<dbReference type="Proteomes" id="UP000663881">
    <property type="component" value="Unassembled WGS sequence"/>
</dbReference>
<feature type="compositionally biased region" description="Low complexity" evidence="1">
    <location>
        <begin position="94"/>
        <end position="109"/>
    </location>
</feature>
<evidence type="ECO:0000256" key="1">
    <source>
        <dbReference type="SAM" id="MobiDB-lite"/>
    </source>
</evidence>
<sequence>SLLRDATGVNFTSAEAHYSAARQIQQQALEARRRERSTMTDLPAHQVLYDLQYGRGGDGDERKFVNVTDIAGTHADALLAQIERDQAEREQLRQRQLQQQQQQQQQYQQIPPPIPMNNNMNEMPPAVYPIGFDRQHDQVIQQQQQQPYYPLGFDQQHAQVLQQQQQQPYYPLGFDQQNMQVAQQPNGFYNADDLQHKSELILQRRRQREQEEKQAEQLAFGNGNGGHSQRRVSYEPNIQTYESDENDFPLEYLIRQPRSTEPVSDASSRIVDPISVRSTTPRSPRKQVSNERRISIKTTTPRDPFSPRRTVSHTSAHSTAGTPRKAASPTIADRHREARQRQQQILSRARDENALRFADAVLHGESVPQTHTLDEFQLEALESSFTST</sequence>
<feature type="region of interest" description="Disordered" evidence="1">
    <location>
        <begin position="258"/>
        <end position="350"/>
    </location>
</feature>
<reference evidence="2" key="1">
    <citation type="submission" date="2021-02" db="EMBL/GenBank/DDBJ databases">
        <authorList>
            <person name="Nowell W R."/>
        </authorList>
    </citation>
    <scope>NUCLEOTIDE SEQUENCE</scope>
</reference>
<feature type="region of interest" description="Disordered" evidence="1">
    <location>
        <begin position="89"/>
        <end position="113"/>
    </location>
</feature>
<evidence type="ECO:0000313" key="2">
    <source>
        <dbReference type="EMBL" id="CAF4280415.1"/>
    </source>
</evidence>
<feature type="region of interest" description="Disordered" evidence="1">
    <location>
        <begin position="205"/>
        <end position="231"/>
    </location>
</feature>
<name>A0A820GI69_9BILA</name>
<proteinExistence type="predicted"/>
<protein>
    <submittedName>
        <fullName evidence="2">Uncharacterized protein</fullName>
    </submittedName>
</protein>
<organism evidence="2 3">
    <name type="scientific">Adineta steineri</name>
    <dbReference type="NCBI Taxonomy" id="433720"/>
    <lineage>
        <taxon>Eukaryota</taxon>
        <taxon>Metazoa</taxon>
        <taxon>Spiralia</taxon>
        <taxon>Gnathifera</taxon>
        <taxon>Rotifera</taxon>
        <taxon>Eurotatoria</taxon>
        <taxon>Bdelloidea</taxon>
        <taxon>Adinetida</taxon>
        <taxon>Adinetidae</taxon>
        <taxon>Adineta</taxon>
    </lineage>
</organism>